<feature type="domain" description="Mce/MlaD" evidence="1">
    <location>
        <begin position="37"/>
        <end position="111"/>
    </location>
</feature>
<proteinExistence type="predicted"/>
<dbReference type="EMBL" id="JBBPCN010000001">
    <property type="protein sequence ID" value="MEK8073407.1"/>
    <property type="molecule type" value="Genomic_DNA"/>
</dbReference>
<dbReference type="InterPro" id="IPR024516">
    <property type="entry name" value="Mce_C"/>
</dbReference>
<evidence type="ECO:0000259" key="1">
    <source>
        <dbReference type="Pfam" id="PF02470"/>
    </source>
</evidence>
<keyword evidence="4" id="KW-1185">Reference proteome</keyword>
<dbReference type="Pfam" id="PF11887">
    <property type="entry name" value="Mce4_CUP1"/>
    <property type="match status" value="1"/>
</dbReference>
<reference evidence="3 4" key="1">
    <citation type="submission" date="2024-03" db="EMBL/GenBank/DDBJ databases">
        <title>Rhodococcus navarretei sp. nov. and Pseudarthrobacter quantumdoti sp. nov., two new species with the ability to biosynthesize Quantum Dots isolated from soil samples at Union Glacier, Antarctica.</title>
        <authorList>
            <person name="Vargas M."/>
        </authorList>
    </citation>
    <scope>NUCLEOTIDE SEQUENCE [LARGE SCALE GENOMIC DNA]</scope>
    <source>
        <strain evidence="3 4">EXRC-4A-4</strain>
    </source>
</reference>
<dbReference type="InterPro" id="IPR003399">
    <property type="entry name" value="Mce/MlaD"/>
</dbReference>
<feature type="domain" description="Mammalian cell entry C-terminal" evidence="2">
    <location>
        <begin position="117"/>
        <end position="276"/>
    </location>
</feature>
<protein>
    <submittedName>
        <fullName evidence="3">MlaD family protein</fullName>
    </submittedName>
</protein>
<dbReference type="NCBIfam" id="TIGR00996">
    <property type="entry name" value="Mtu_fam_mce"/>
    <property type="match status" value="1"/>
</dbReference>
<evidence type="ECO:0000259" key="2">
    <source>
        <dbReference type="Pfam" id="PF11887"/>
    </source>
</evidence>
<dbReference type="InterPro" id="IPR052336">
    <property type="entry name" value="MlaD_Phospholipid_Transporter"/>
</dbReference>
<dbReference type="PANTHER" id="PTHR33371:SF17">
    <property type="entry name" value="MCE-FAMILY PROTEIN MCE1B"/>
    <property type="match status" value="1"/>
</dbReference>
<gene>
    <name evidence="3" type="ORF">AABD04_21405</name>
</gene>
<name>A0ABU9D3N4_9NOCA</name>
<sequence length="341" mass="35779">MKSIRRPLIGFSIFMVLAIAVTTLIWTTLGRAVAGDTDTYSALFEDASGLQSGDDVRIAGVRVGKVEVVSLDGRMARARFVLERGQTVYENTTVSIKYQNLIGQRYLALDTAGQSTGSVQPGSTIGTDRTEPSFDVSALLNGFQPLFSVLDPQQVNSLSESIVHTLQGDGVSISALVVQSTSLAAEFAEKDDIIGLIVANLGTVLADVADRGDETAALLESTQRLMTDLNAQAGPLSAAVRTIGDTAGPVAEMVDDVRPTLAGTIDQLGATTDLVNGDGAQLRTSIGLLPSVLASFARITENGSFINMYVCNLDVSFAGLLFPPGVFSQVGGNAQSEVCLE</sequence>
<evidence type="ECO:0000313" key="3">
    <source>
        <dbReference type="EMBL" id="MEK8073407.1"/>
    </source>
</evidence>
<organism evidence="3 4">
    <name type="scientific">Rhodococcus navarretei</name>
    <dbReference type="NCBI Taxonomy" id="3128981"/>
    <lineage>
        <taxon>Bacteria</taxon>
        <taxon>Bacillati</taxon>
        <taxon>Actinomycetota</taxon>
        <taxon>Actinomycetes</taxon>
        <taxon>Mycobacteriales</taxon>
        <taxon>Nocardiaceae</taxon>
        <taxon>Rhodococcus</taxon>
    </lineage>
</organism>
<dbReference type="RefSeq" id="WP_341442367.1">
    <property type="nucleotide sequence ID" value="NZ_JBBPCN010000001.1"/>
</dbReference>
<accession>A0ABU9D3N4</accession>
<evidence type="ECO:0000313" key="4">
    <source>
        <dbReference type="Proteomes" id="UP001456513"/>
    </source>
</evidence>
<dbReference type="Proteomes" id="UP001456513">
    <property type="component" value="Unassembled WGS sequence"/>
</dbReference>
<comment type="caution">
    <text evidence="3">The sequence shown here is derived from an EMBL/GenBank/DDBJ whole genome shotgun (WGS) entry which is preliminary data.</text>
</comment>
<dbReference type="InterPro" id="IPR005693">
    <property type="entry name" value="Mce"/>
</dbReference>
<dbReference type="PANTHER" id="PTHR33371">
    <property type="entry name" value="INTERMEMBRANE PHOSPHOLIPID TRANSPORT SYSTEM BINDING PROTEIN MLAD-RELATED"/>
    <property type="match status" value="1"/>
</dbReference>
<dbReference type="Pfam" id="PF02470">
    <property type="entry name" value="MlaD"/>
    <property type="match status" value="1"/>
</dbReference>